<dbReference type="RefSeq" id="WP_058383089.1">
    <property type="nucleotide sequence ID" value="NZ_CP013659.2"/>
</dbReference>
<dbReference type="EMBL" id="CP013659">
    <property type="protein sequence ID" value="ALS76387.1"/>
    <property type="molecule type" value="Genomic_DNA"/>
</dbReference>
<dbReference type="SUPFAM" id="SSF52540">
    <property type="entry name" value="P-loop containing nucleoside triphosphate hydrolases"/>
    <property type="match status" value="1"/>
</dbReference>
<dbReference type="Pfam" id="PF00485">
    <property type="entry name" value="PRK"/>
    <property type="match status" value="1"/>
</dbReference>
<keyword evidence="3" id="KW-1185">Reference proteome</keyword>
<dbReference type="STRING" id="200991.AUC31_14795"/>
<sequence>METELQKLNDVIPVPSDGERVIIGIDGLSRSGKTTIGNFLCSHYVEKGVPVVLLHLDDYIVERNRRYETGIESWREYYKLQWDLEQLAEHLLAPLKTASKLSVEVYDETSDQHRAESIYLPENSLIIIEGVFLQRKEWRAYFDFLCYVDSPREKRFRRENTETQKQWKKFEQRYWKAEDYYLKEIHPEAGAD</sequence>
<accession>A0A0U2XTI4</accession>
<keyword evidence="2" id="KW-0418">Kinase</keyword>
<dbReference type="GO" id="GO:0005524">
    <property type="term" value="F:ATP binding"/>
    <property type="evidence" value="ECO:0007669"/>
    <property type="project" value="InterPro"/>
</dbReference>
<gene>
    <name evidence="2" type="ORF">AUC31_14795</name>
</gene>
<dbReference type="NCBIfam" id="NF005807">
    <property type="entry name" value="PRK07667.1"/>
    <property type="match status" value="1"/>
</dbReference>
<evidence type="ECO:0000259" key="1">
    <source>
        <dbReference type="Pfam" id="PF00485"/>
    </source>
</evidence>
<organism evidence="2 3">
    <name type="scientific">Planococcus rifietoensis</name>
    <dbReference type="NCBI Taxonomy" id="200991"/>
    <lineage>
        <taxon>Bacteria</taxon>
        <taxon>Bacillati</taxon>
        <taxon>Bacillota</taxon>
        <taxon>Bacilli</taxon>
        <taxon>Bacillales</taxon>
        <taxon>Caryophanaceae</taxon>
        <taxon>Planococcus</taxon>
    </lineage>
</organism>
<dbReference type="GO" id="GO:0016301">
    <property type="term" value="F:kinase activity"/>
    <property type="evidence" value="ECO:0007669"/>
    <property type="project" value="UniProtKB-KW"/>
</dbReference>
<dbReference type="AlphaFoldDB" id="A0A0U2XTI4"/>
<reference evidence="2" key="1">
    <citation type="submission" date="2016-01" db="EMBL/GenBank/DDBJ databases">
        <title>Complete genome of Planococcus rifietoensis type strain M8.</title>
        <authorList>
            <person name="See-Too W.S."/>
        </authorList>
    </citation>
    <scope>NUCLEOTIDE SEQUENCE [LARGE SCALE GENOMIC DNA]</scope>
    <source>
        <strain evidence="2">M8</strain>
    </source>
</reference>
<dbReference type="Gene3D" id="3.40.50.300">
    <property type="entry name" value="P-loop containing nucleotide triphosphate hydrolases"/>
    <property type="match status" value="1"/>
</dbReference>
<proteinExistence type="predicted"/>
<evidence type="ECO:0000313" key="2">
    <source>
        <dbReference type="EMBL" id="ALS76387.1"/>
    </source>
</evidence>
<dbReference type="KEGG" id="prt:AUC31_14795"/>
<protein>
    <submittedName>
        <fullName evidence="2">Uridine kinase</fullName>
    </submittedName>
</protein>
<dbReference type="Proteomes" id="UP000067683">
    <property type="component" value="Chromosome"/>
</dbReference>
<dbReference type="InterPro" id="IPR006083">
    <property type="entry name" value="PRK/URK"/>
</dbReference>
<keyword evidence="2" id="KW-0808">Transferase</keyword>
<evidence type="ECO:0000313" key="3">
    <source>
        <dbReference type="Proteomes" id="UP000067683"/>
    </source>
</evidence>
<feature type="domain" description="Phosphoribulokinase/uridine kinase" evidence="1">
    <location>
        <begin position="22"/>
        <end position="153"/>
    </location>
</feature>
<name>A0A0U2XTI4_9BACL</name>
<dbReference type="OrthoDB" id="1420794at2"/>
<dbReference type="InterPro" id="IPR027417">
    <property type="entry name" value="P-loop_NTPase"/>
</dbReference>
<dbReference type="PANTHER" id="PTHR10285">
    <property type="entry name" value="URIDINE KINASE"/>
    <property type="match status" value="1"/>
</dbReference>